<feature type="transmembrane region" description="Helical" evidence="1">
    <location>
        <begin position="44"/>
        <end position="63"/>
    </location>
</feature>
<evidence type="ECO:0000256" key="1">
    <source>
        <dbReference type="SAM" id="Phobius"/>
    </source>
</evidence>
<dbReference type="Pfam" id="PF19597">
    <property type="entry name" value="TrbL_4"/>
    <property type="match status" value="1"/>
</dbReference>
<feature type="transmembrane region" description="Helical" evidence="1">
    <location>
        <begin position="229"/>
        <end position="246"/>
    </location>
</feature>
<dbReference type="AlphaFoldDB" id="A0A923NHV9"/>
<proteinExistence type="predicted"/>
<gene>
    <name evidence="2" type="ORF">H7R52_18970</name>
</gene>
<keyword evidence="1" id="KW-0472">Membrane</keyword>
<comment type="caution">
    <text evidence="2">The sequence shown here is derived from an EMBL/GenBank/DDBJ whole genome shotgun (WGS) entry which is preliminary data.</text>
</comment>
<dbReference type="Proteomes" id="UP000650485">
    <property type="component" value="Unassembled WGS sequence"/>
</dbReference>
<organism evidence="2 3">
    <name type="scientific">Weissella confusa</name>
    <name type="common">Lactobacillus confusus</name>
    <dbReference type="NCBI Taxonomy" id="1583"/>
    <lineage>
        <taxon>Bacteria</taxon>
        <taxon>Bacillati</taxon>
        <taxon>Bacillota</taxon>
        <taxon>Bacilli</taxon>
        <taxon>Lactobacillales</taxon>
        <taxon>Lactobacillaceae</taxon>
        <taxon>Weissella</taxon>
    </lineage>
</organism>
<reference evidence="2" key="1">
    <citation type="submission" date="2020-08" db="EMBL/GenBank/DDBJ databases">
        <title>Complete genome sequence of Weissella confusa strain FS54 provides insights into metabolic potential.</title>
        <authorList>
            <person name="Fhoula I."/>
            <person name="Najjari A."/>
            <person name="Lekired A."/>
            <person name="Bessrour-Aouam N."/>
            <person name="Jaballah S."/>
            <person name="Klibi N."/>
            <person name="Ouzari H.-I."/>
        </authorList>
    </citation>
    <scope>NUCLEOTIDE SEQUENCE</scope>
    <source>
        <strain evidence="2">FS54</strain>
    </source>
</reference>
<feature type="transmembrane region" description="Helical" evidence="1">
    <location>
        <begin position="202"/>
        <end position="223"/>
    </location>
</feature>
<evidence type="ECO:0000313" key="2">
    <source>
        <dbReference type="EMBL" id="MBC6499824.1"/>
    </source>
</evidence>
<dbReference type="InterPro" id="IPR046084">
    <property type="entry name" value="TrbL_4"/>
</dbReference>
<keyword evidence="1" id="KW-1133">Transmembrane helix</keyword>
<feature type="transmembrane region" description="Helical" evidence="1">
    <location>
        <begin position="149"/>
        <end position="171"/>
    </location>
</feature>
<keyword evidence="1" id="KW-0812">Transmembrane</keyword>
<name>A0A923NHV9_WEICO</name>
<protein>
    <submittedName>
        <fullName evidence="2">Protein TrsL</fullName>
    </submittedName>
</protein>
<accession>A0A923NHV9</accession>
<sequence>MADSIGNAINKWIGSLLKDVIKWIIGILKATVGLIDDNMNQVGVYYALFLGVALSLMIAVVLARVISTLLKQADDTTDVTWANIVMDAIKASMSIPIMVFIQGFLLRSVTIPLLKFSFAESQGLTFKAIEHASKVATGSGNGYGEGVPILILLFFAVVIVVFFIKIGIFMADIAFFNISIPIVGVSIASENFEYASTWWKKLLYLNLTIIAQSIAMSLMVASFTLLDKGWGYLAFTIGFGVLTIKAPTILQDLWQSTGTGKSTVSTGMRMASMALMRR</sequence>
<evidence type="ECO:0000313" key="3">
    <source>
        <dbReference type="Proteomes" id="UP000650485"/>
    </source>
</evidence>
<dbReference type="EMBL" id="JACSZT010000023">
    <property type="protein sequence ID" value="MBC6499824.1"/>
    <property type="molecule type" value="Genomic_DNA"/>
</dbReference>